<keyword evidence="1" id="KW-0732">Signal</keyword>
<reference evidence="2 3" key="1">
    <citation type="submission" date="2024-05" db="EMBL/GenBank/DDBJ databases">
        <authorList>
            <person name="Wallberg A."/>
        </authorList>
    </citation>
    <scope>NUCLEOTIDE SEQUENCE [LARGE SCALE GENOMIC DNA]</scope>
</reference>
<dbReference type="EMBL" id="CAXKWB010000858">
    <property type="protein sequence ID" value="CAL4062534.1"/>
    <property type="molecule type" value="Genomic_DNA"/>
</dbReference>
<gene>
    <name evidence="2" type="ORF">MNOR_LOCUS2716</name>
</gene>
<dbReference type="Proteomes" id="UP001497623">
    <property type="component" value="Unassembled WGS sequence"/>
</dbReference>
<evidence type="ECO:0000313" key="2">
    <source>
        <dbReference type="EMBL" id="CAL4062534.1"/>
    </source>
</evidence>
<dbReference type="AlphaFoldDB" id="A0AAV2PQH5"/>
<evidence type="ECO:0000256" key="1">
    <source>
        <dbReference type="SAM" id="SignalP"/>
    </source>
</evidence>
<accession>A0AAV2PQH5</accession>
<feature type="signal peptide" evidence="1">
    <location>
        <begin position="1"/>
        <end position="17"/>
    </location>
</feature>
<evidence type="ECO:0000313" key="3">
    <source>
        <dbReference type="Proteomes" id="UP001497623"/>
    </source>
</evidence>
<sequence length="148" mass="17430">MKILLILTLIAVLTVDCRDFQDQPGNSDEATGQDQRGEERTAYGAEAAYGYNYYSTELQDVKEQKSIELQRYFRILLLTIMQTRYRDLLKPPRERLEICKNSFQYQSLCLWNKLENKIKNSTTLYSFKSNVKYKLIEENKPKITQPLT</sequence>
<organism evidence="2 3">
    <name type="scientific">Meganyctiphanes norvegica</name>
    <name type="common">Northern krill</name>
    <name type="synonym">Thysanopoda norvegica</name>
    <dbReference type="NCBI Taxonomy" id="48144"/>
    <lineage>
        <taxon>Eukaryota</taxon>
        <taxon>Metazoa</taxon>
        <taxon>Ecdysozoa</taxon>
        <taxon>Arthropoda</taxon>
        <taxon>Crustacea</taxon>
        <taxon>Multicrustacea</taxon>
        <taxon>Malacostraca</taxon>
        <taxon>Eumalacostraca</taxon>
        <taxon>Eucarida</taxon>
        <taxon>Euphausiacea</taxon>
        <taxon>Euphausiidae</taxon>
        <taxon>Meganyctiphanes</taxon>
    </lineage>
</organism>
<protein>
    <submittedName>
        <fullName evidence="2">Uncharacterized protein</fullName>
    </submittedName>
</protein>
<keyword evidence="3" id="KW-1185">Reference proteome</keyword>
<comment type="caution">
    <text evidence="2">The sequence shown here is derived from an EMBL/GenBank/DDBJ whole genome shotgun (WGS) entry which is preliminary data.</text>
</comment>
<name>A0AAV2PQH5_MEGNR</name>
<feature type="chain" id="PRO_5043427410" evidence="1">
    <location>
        <begin position="18"/>
        <end position="148"/>
    </location>
</feature>
<proteinExistence type="predicted"/>